<dbReference type="Gene3D" id="3.40.830.10">
    <property type="entry name" value="LigB-like"/>
    <property type="match status" value="1"/>
</dbReference>
<dbReference type="GO" id="GO:0051213">
    <property type="term" value="F:dioxygenase activity"/>
    <property type="evidence" value="ECO:0007669"/>
    <property type="project" value="UniProtKB-KW"/>
</dbReference>
<comment type="similarity">
    <text evidence="1 2">Belongs to the MEMO1 family.</text>
</comment>
<accession>A0A1Y3GHR3</accession>
<evidence type="ECO:0000313" key="4">
    <source>
        <dbReference type="Proteomes" id="UP000195137"/>
    </source>
</evidence>
<protein>
    <recommendedName>
        <fullName evidence="2">MEMO1 family protein AMET1_0626</fullName>
    </recommendedName>
</protein>
<dbReference type="RefSeq" id="WP_086637030.1">
    <property type="nucleotide sequence ID" value="NZ_MRZU01000003.1"/>
</dbReference>
<dbReference type="EMBL" id="MRZU01000003">
    <property type="protein sequence ID" value="OUJ18975.1"/>
    <property type="molecule type" value="Genomic_DNA"/>
</dbReference>
<keyword evidence="4" id="KW-1185">Reference proteome</keyword>
<dbReference type="PANTHER" id="PTHR11060:SF0">
    <property type="entry name" value="PROTEIN MEMO1"/>
    <property type="match status" value="1"/>
</dbReference>
<keyword evidence="3" id="KW-0223">Dioxygenase</keyword>
<dbReference type="Proteomes" id="UP000195137">
    <property type="component" value="Unassembled WGS sequence"/>
</dbReference>
<name>A0A1Y3GHR3_9EURY</name>
<gene>
    <name evidence="3" type="ORF">AMET1_0626</name>
</gene>
<dbReference type="NCBIfam" id="TIGR04336">
    <property type="entry name" value="AmmeMemoSam_B"/>
    <property type="match status" value="1"/>
</dbReference>
<dbReference type="Pfam" id="PF01875">
    <property type="entry name" value="Memo"/>
    <property type="match status" value="1"/>
</dbReference>
<comment type="caution">
    <text evidence="3">The sequence shown here is derived from an EMBL/GenBank/DDBJ whole genome shotgun (WGS) entry which is preliminary data.</text>
</comment>
<dbReference type="InterPro" id="IPR002737">
    <property type="entry name" value="MEMO1_fam"/>
</dbReference>
<keyword evidence="3" id="KW-0560">Oxidoreductase</keyword>
<dbReference type="NCBIfam" id="NF001987">
    <property type="entry name" value="PRK00782.1"/>
    <property type="match status" value="1"/>
</dbReference>
<evidence type="ECO:0000256" key="1">
    <source>
        <dbReference type="ARBA" id="ARBA00006315"/>
    </source>
</evidence>
<organism evidence="3 4">
    <name type="scientific">Methanonatronarchaeum thermophilum</name>
    <dbReference type="NCBI Taxonomy" id="1927129"/>
    <lineage>
        <taxon>Archaea</taxon>
        <taxon>Methanobacteriati</taxon>
        <taxon>Methanobacteriota</taxon>
        <taxon>Methanonatronarchaeia</taxon>
        <taxon>Methanonatronarchaeales</taxon>
        <taxon>Methanonatronarchaeaceae</taxon>
        <taxon>Methanonatronarchaeum</taxon>
    </lineage>
</organism>
<dbReference type="AlphaFoldDB" id="A0A1Y3GHR3"/>
<evidence type="ECO:0000256" key="2">
    <source>
        <dbReference type="HAMAP-Rule" id="MF_00055"/>
    </source>
</evidence>
<dbReference type="PANTHER" id="PTHR11060">
    <property type="entry name" value="PROTEIN MEMO1"/>
    <property type="match status" value="1"/>
</dbReference>
<proteinExistence type="inferred from homology"/>
<evidence type="ECO:0000313" key="3">
    <source>
        <dbReference type="EMBL" id="OUJ18975.1"/>
    </source>
</evidence>
<dbReference type="OrthoDB" id="372162at2157"/>
<reference evidence="3 4" key="1">
    <citation type="submission" date="2016-12" db="EMBL/GenBank/DDBJ databases">
        <title>Discovery of methanogenic haloarchaea.</title>
        <authorList>
            <person name="Sorokin D.Y."/>
            <person name="Makarova K.S."/>
            <person name="Abbas B."/>
            <person name="Ferrer M."/>
            <person name="Golyshin P.N."/>
        </authorList>
    </citation>
    <scope>NUCLEOTIDE SEQUENCE [LARGE SCALE GENOMIC DNA]</scope>
    <source>
        <strain evidence="3">AMET1</strain>
    </source>
</reference>
<dbReference type="CDD" id="cd07361">
    <property type="entry name" value="MEMO_like"/>
    <property type="match status" value="1"/>
</dbReference>
<dbReference type="HAMAP" id="MF_00055">
    <property type="entry name" value="MEMO1"/>
    <property type="match status" value="1"/>
</dbReference>
<sequence length="257" mass="28295">MRKPAVSGTFYPSSKDGLIDFIEGIIKPDLKNASIVISPHAGIRYSGKVAGKAISCLKEADTYIIIGPDHHGRGAALSLSRENWKTPLGDVEVDTDIGDQLMDIAVYDSIAHEQEHSIEVQIPFLQYYHEDFSILPISMGLQDKETVVEIADKLVDILENNDVALVCSSDFTHYESKSSAQKKDKKAIDQILKQDTTEFYKTIRKENISICGYGPIATAMEIAKAKKMQGNLIEYTTSAETTGDETQVVGYAAIAFK</sequence>